<evidence type="ECO:0000313" key="1">
    <source>
        <dbReference type="EMBL" id="KAK3044190.1"/>
    </source>
</evidence>
<evidence type="ECO:0000313" key="2">
    <source>
        <dbReference type="Proteomes" id="UP001186974"/>
    </source>
</evidence>
<accession>A0ACC3CSI3</accession>
<dbReference type="Proteomes" id="UP001186974">
    <property type="component" value="Unassembled WGS sequence"/>
</dbReference>
<gene>
    <name evidence="1" type="ORF">LTS18_001934</name>
</gene>
<name>A0ACC3CSI3_9PEZI</name>
<proteinExistence type="predicted"/>
<organism evidence="1 2">
    <name type="scientific">Coniosporium uncinatum</name>
    <dbReference type="NCBI Taxonomy" id="93489"/>
    <lineage>
        <taxon>Eukaryota</taxon>
        <taxon>Fungi</taxon>
        <taxon>Dikarya</taxon>
        <taxon>Ascomycota</taxon>
        <taxon>Pezizomycotina</taxon>
        <taxon>Dothideomycetes</taxon>
        <taxon>Dothideomycetes incertae sedis</taxon>
        <taxon>Coniosporium</taxon>
    </lineage>
</organism>
<comment type="caution">
    <text evidence="1">The sequence shown here is derived from an EMBL/GenBank/DDBJ whole genome shotgun (WGS) entry which is preliminary data.</text>
</comment>
<sequence length="128" mass="14526">MPSIIRSNNIEEEWFEEAQLPKRHERAPYSVAWSKTSGRIVSTGSDGKLVIYEEQWKDTPAQAGSPMEGVVMNGETAPSEATEWVVLAEIEGAHDVFEINHVCWAKRRDRERKSYDEEMILTTGDDGE</sequence>
<dbReference type="EMBL" id="JAWDJW010012299">
    <property type="protein sequence ID" value="KAK3044190.1"/>
    <property type="molecule type" value="Genomic_DNA"/>
</dbReference>
<keyword evidence="2" id="KW-1185">Reference proteome</keyword>
<protein>
    <submittedName>
        <fullName evidence="1">Uncharacterized protein</fullName>
    </submittedName>
</protein>
<feature type="non-terminal residue" evidence="1">
    <location>
        <position position="128"/>
    </location>
</feature>
<reference evidence="1" key="1">
    <citation type="submission" date="2024-09" db="EMBL/GenBank/DDBJ databases">
        <title>Black Yeasts Isolated from many extreme environments.</title>
        <authorList>
            <person name="Coleine C."/>
            <person name="Stajich J.E."/>
            <person name="Selbmann L."/>
        </authorList>
    </citation>
    <scope>NUCLEOTIDE SEQUENCE</scope>
    <source>
        <strain evidence="1">CCFEE 5737</strain>
    </source>
</reference>